<name>X0T9T6_9ZZZZ</name>
<accession>X0T9T6</accession>
<dbReference type="AlphaFoldDB" id="X0T9T6"/>
<sequence>MKIMEFKITETEKYKNLVKNQASVIELAKVEALQEIARQLELLRNYKGL</sequence>
<dbReference type="EMBL" id="BARS01019383">
    <property type="protein sequence ID" value="GAF90273.1"/>
    <property type="molecule type" value="Genomic_DNA"/>
</dbReference>
<evidence type="ECO:0000313" key="1">
    <source>
        <dbReference type="EMBL" id="GAF90273.1"/>
    </source>
</evidence>
<proteinExistence type="predicted"/>
<comment type="caution">
    <text evidence="1">The sequence shown here is derived from an EMBL/GenBank/DDBJ whole genome shotgun (WGS) entry which is preliminary data.</text>
</comment>
<reference evidence="1" key="1">
    <citation type="journal article" date="2014" name="Front. Microbiol.">
        <title>High frequency of phylogenetically diverse reductive dehalogenase-homologous genes in deep subseafloor sedimentary metagenomes.</title>
        <authorList>
            <person name="Kawai M."/>
            <person name="Futagami T."/>
            <person name="Toyoda A."/>
            <person name="Takaki Y."/>
            <person name="Nishi S."/>
            <person name="Hori S."/>
            <person name="Arai W."/>
            <person name="Tsubouchi T."/>
            <person name="Morono Y."/>
            <person name="Uchiyama I."/>
            <person name="Ito T."/>
            <person name="Fujiyama A."/>
            <person name="Inagaki F."/>
            <person name="Takami H."/>
        </authorList>
    </citation>
    <scope>NUCLEOTIDE SEQUENCE</scope>
    <source>
        <strain evidence="1">Expedition CK06-06</strain>
    </source>
</reference>
<organism evidence="1">
    <name type="scientific">marine sediment metagenome</name>
    <dbReference type="NCBI Taxonomy" id="412755"/>
    <lineage>
        <taxon>unclassified sequences</taxon>
        <taxon>metagenomes</taxon>
        <taxon>ecological metagenomes</taxon>
    </lineage>
</organism>
<gene>
    <name evidence="1" type="ORF">S01H1_31418</name>
</gene>
<protein>
    <submittedName>
        <fullName evidence="1">Uncharacterized protein</fullName>
    </submittedName>
</protein>